<dbReference type="PANTHER" id="PTHR30055">
    <property type="entry name" value="HTH-TYPE TRANSCRIPTIONAL REGULATOR RUTR"/>
    <property type="match status" value="1"/>
</dbReference>
<sequence length="203" mass="21566">MDNAAPARRRIVDAVVRIIGQDGIAALANRRIAREAEVSLGSITYHFPTQHELLRESLVQFVDEEIRRLTLLADACSDDWQEVGGAAQAVEEALQTPESDHTCIASFELYLQAGRDERLQVPAAQCFAAYDRLAARILGALGVPDAERLAGTVVCLVFGQQLRRLATGSVAGTLADILAALPQVHNAAGTAPGSCSGPEPTPA</sequence>
<dbReference type="InterPro" id="IPR041583">
    <property type="entry name" value="TetR_C_31"/>
</dbReference>
<dbReference type="AlphaFoldDB" id="A0AAU1IC03"/>
<evidence type="ECO:0000256" key="3">
    <source>
        <dbReference type="ARBA" id="ARBA00023163"/>
    </source>
</evidence>
<evidence type="ECO:0000256" key="4">
    <source>
        <dbReference type="PROSITE-ProRule" id="PRU00335"/>
    </source>
</evidence>
<dbReference type="InterPro" id="IPR001647">
    <property type="entry name" value="HTH_TetR"/>
</dbReference>
<dbReference type="InterPro" id="IPR009057">
    <property type="entry name" value="Homeodomain-like_sf"/>
</dbReference>
<accession>A0AAU1IC03</accession>
<organism evidence="6">
    <name type="scientific">Streptomyces sp. NBC_00180</name>
    <dbReference type="NCBI Taxonomy" id="2903632"/>
    <lineage>
        <taxon>Bacteria</taxon>
        <taxon>Bacillati</taxon>
        <taxon>Actinomycetota</taxon>
        <taxon>Actinomycetes</taxon>
        <taxon>Kitasatosporales</taxon>
        <taxon>Streptomycetaceae</taxon>
        <taxon>Streptomyces</taxon>
    </lineage>
</organism>
<evidence type="ECO:0000259" key="5">
    <source>
        <dbReference type="PROSITE" id="PS50977"/>
    </source>
</evidence>
<name>A0AAU1IC03_9ACTN</name>
<evidence type="ECO:0000313" key="6">
    <source>
        <dbReference type="EMBL" id="WTP91391.1"/>
    </source>
</evidence>
<keyword evidence="2 4" id="KW-0238">DNA-binding</keyword>
<dbReference type="EMBL" id="CP108140">
    <property type="protein sequence ID" value="WTP91391.1"/>
    <property type="molecule type" value="Genomic_DNA"/>
</dbReference>
<dbReference type="SUPFAM" id="SSF46689">
    <property type="entry name" value="Homeodomain-like"/>
    <property type="match status" value="1"/>
</dbReference>
<evidence type="ECO:0000256" key="2">
    <source>
        <dbReference type="ARBA" id="ARBA00023125"/>
    </source>
</evidence>
<dbReference type="Pfam" id="PF00440">
    <property type="entry name" value="TetR_N"/>
    <property type="match status" value="1"/>
</dbReference>
<dbReference type="GO" id="GO:0003700">
    <property type="term" value="F:DNA-binding transcription factor activity"/>
    <property type="evidence" value="ECO:0007669"/>
    <property type="project" value="TreeGrafter"/>
</dbReference>
<keyword evidence="1" id="KW-0805">Transcription regulation</keyword>
<dbReference type="GO" id="GO:0000976">
    <property type="term" value="F:transcription cis-regulatory region binding"/>
    <property type="evidence" value="ECO:0007669"/>
    <property type="project" value="TreeGrafter"/>
</dbReference>
<feature type="domain" description="HTH tetR-type" evidence="5">
    <location>
        <begin position="5"/>
        <end position="65"/>
    </location>
</feature>
<evidence type="ECO:0000256" key="1">
    <source>
        <dbReference type="ARBA" id="ARBA00023015"/>
    </source>
</evidence>
<proteinExistence type="predicted"/>
<gene>
    <name evidence="6" type="ORF">OG477_41585</name>
</gene>
<dbReference type="PANTHER" id="PTHR30055:SF234">
    <property type="entry name" value="HTH-TYPE TRANSCRIPTIONAL REGULATOR BETI"/>
    <property type="match status" value="1"/>
</dbReference>
<dbReference type="Pfam" id="PF17940">
    <property type="entry name" value="TetR_C_31"/>
    <property type="match status" value="1"/>
</dbReference>
<reference evidence="6" key="1">
    <citation type="submission" date="2022-10" db="EMBL/GenBank/DDBJ databases">
        <title>The complete genomes of actinobacterial strains from the NBC collection.</title>
        <authorList>
            <person name="Joergensen T.S."/>
            <person name="Alvarez Arevalo M."/>
            <person name="Sterndorff E.B."/>
            <person name="Faurdal D."/>
            <person name="Vuksanovic O."/>
            <person name="Mourched A.-S."/>
            <person name="Charusanti P."/>
            <person name="Shaw S."/>
            <person name="Blin K."/>
            <person name="Weber T."/>
        </authorList>
    </citation>
    <scope>NUCLEOTIDE SEQUENCE</scope>
    <source>
        <strain evidence="6">NBC 00180</strain>
    </source>
</reference>
<dbReference type="InterPro" id="IPR050109">
    <property type="entry name" value="HTH-type_TetR-like_transc_reg"/>
</dbReference>
<feature type="DNA-binding region" description="H-T-H motif" evidence="4">
    <location>
        <begin position="28"/>
        <end position="47"/>
    </location>
</feature>
<dbReference type="PROSITE" id="PS50977">
    <property type="entry name" value="HTH_TETR_2"/>
    <property type="match status" value="1"/>
</dbReference>
<protein>
    <submittedName>
        <fullName evidence="6">TetR family transcriptional regulator</fullName>
    </submittedName>
</protein>
<dbReference type="Gene3D" id="1.10.357.10">
    <property type="entry name" value="Tetracycline Repressor, domain 2"/>
    <property type="match status" value="1"/>
</dbReference>
<keyword evidence="3" id="KW-0804">Transcription</keyword>